<feature type="compositionally biased region" description="Basic and acidic residues" evidence="1">
    <location>
        <begin position="23"/>
        <end position="40"/>
    </location>
</feature>
<gene>
    <name evidence="2" type="ORF">Syun_023073</name>
</gene>
<protein>
    <submittedName>
        <fullName evidence="2">Uncharacterized protein</fullName>
    </submittedName>
</protein>
<sequence>MRPNFVTSETWTRFQEYRARTDYKVRSQKASENRKSKKDSPGTCISKHNGGSKSFRTHAEILALDKEDLTPNDVFLHVHTKDHDGETFIDGRLARLHVCV</sequence>
<evidence type="ECO:0000256" key="1">
    <source>
        <dbReference type="SAM" id="MobiDB-lite"/>
    </source>
</evidence>
<accession>A0AAP0FB35</accession>
<name>A0AAP0FB35_9MAGN</name>
<dbReference type="AlphaFoldDB" id="A0AAP0FB35"/>
<proteinExistence type="predicted"/>
<evidence type="ECO:0000313" key="2">
    <source>
        <dbReference type="EMBL" id="KAK9107062.1"/>
    </source>
</evidence>
<reference evidence="2 3" key="1">
    <citation type="submission" date="2024-01" db="EMBL/GenBank/DDBJ databases">
        <title>Genome assemblies of Stephania.</title>
        <authorList>
            <person name="Yang L."/>
        </authorList>
    </citation>
    <scope>NUCLEOTIDE SEQUENCE [LARGE SCALE GENOMIC DNA]</scope>
    <source>
        <strain evidence="2">YNDBR</strain>
        <tissue evidence="2">Leaf</tissue>
    </source>
</reference>
<dbReference type="EMBL" id="JBBNAF010000010">
    <property type="protein sequence ID" value="KAK9107062.1"/>
    <property type="molecule type" value="Genomic_DNA"/>
</dbReference>
<organism evidence="2 3">
    <name type="scientific">Stephania yunnanensis</name>
    <dbReference type="NCBI Taxonomy" id="152371"/>
    <lineage>
        <taxon>Eukaryota</taxon>
        <taxon>Viridiplantae</taxon>
        <taxon>Streptophyta</taxon>
        <taxon>Embryophyta</taxon>
        <taxon>Tracheophyta</taxon>
        <taxon>Spermatophyta</taxon>
        <taxon>Magnoliopsida</taxon>
        <taxon>Ranunculales</taxon>
        <taxon>Menispermaceae</taxon>
        <taxon>Menispermoideae</taxon>
        <taxon>Cissampelideae</taxon>
        <taxon>Stephania</taxon>
    </lineage>
</organism>
<dbReference type="Proteomes" id="UP001420932">
    <property type="component" value="Unassembled WGS sequence"/>
</dbReference>
<keyword evidence="3" id="KW-1185">Reference proteome</keyword>
<comment type="caution">
    <text evidence="2">The sequence shown here is derived from an EMBL/GenBank/DDBJ whole genome shotgun (WGS) entry which is preliminary data.</text>
</comment>
<dbReference type="InterPro" id="IPR004252">
    <property type="entry name" value="Probable_transposase_24"/>
</dbReference>
<evidence type="ECO:0000313" key="3">
    <source>
        <dbReference type="Proteomes" id="UP001420932"/>
    </source>
</evidence>
<feature type="region of interest" description="Disordered" evidence="1">
    <location>
        <begin position="23"/>
        <end position="52"/>
    </location>
</feature>
<dbReference type="Pfam" id="PF03004">
    <property type="entry name" value="Transposase_24"/>
    <property type="match status" value="1"/>
</dbReference>